<keyword evidence="2" id="KW-0285">Flavoprotein</keyword>
<feature type="domain" description="FAD-binding" evidence="7">
    <location>
        <begin position="5"/>
        <end position="315"/>
    </location>
</feature>
<dbReference type="SUPFAM" id="SSF51905">
    <property type="entry name" value="FAD/NAD(P)-binding domain"/>
    <property type="match status" value="1"/>
</dbReference>
<dbReference type="InterPro" id="IPR002938">
    <property type="entry name" value="FAD-bd"/>
</dbReference>
<dbReference type="EMBL" id="BAABHQ010000010">
    <property type="protein sequence ID" value="GAA4881759.1"/>
    <property type="molecule type" value="Genomic_DNA"/>
</dbReference>
<dbReference type="RefSeq" id="WP_274233635.1">
    <property type="nucleotide sequence ID" value="NZ_BAABHQ010000010.1"/>
</dbReference>
<proteinExistence type="predicted"/>
<keyword evidence="5 8" id="KW-0503">Monooxygenase</keyword>
<dbReference type="GO" id="GO:0004497">
    <property type="term" value="F:monooxygenase activity"/>
    <property type="evidence" value="ECO:0007669"/>
    <property type="project" value="UniProtKB-KW"/>
</dbReference>
<evidence type="ECO:0000256" key="5">
    <source>
        <dbReference type="ARBA" id="ARBA00023033"/>
    </source>
</evidence>
<reference evidence="9" key="1">
    <citation type="journal article" date="2019" name="Int. J. Syst. Evol. Microbiol.">
        <title>The Global Catalogue of Microorganisms (GCM) 10K type strain sequencing project: providing services to taxonomists for standard genome sequencing and annotation.</title>
        <authorList>
            <consortium name="The Broad Institute Genomics Platform"/>
            <consortium name="The Broad Institute Genome Sequencing Center for Infectious Disease"/>
            <person name="Wu L."/>
            <person name="Ma J."/>
        </authorList>
    </citation>
    <scope>NUCLEOTIDE SEQUENCE [LARGE SCALE GENOMIC DNA]</scope>
    <source>
        <strain evidence="9">JCM 17983</strain>
    </source>
</reference>
<dbReference type="PANTHER" id="PTHR13789">
    <property type="entry name" value="MONOOXYGENASE"/>
    <property type="match status" value="1"/>
</dbReference>
<evidence type="ECO:0000256" key="1">
    <source>
        <dbReference type="ARBA" id="ARBA00001974"/>
    </source>
</evidence>
<organism evidence="8 9">
    <name type="scientific">Actinomycetospora straminea</name>
    <dbReference type="NCBI Taxonomy" id="663607"/>
    <lineage>
        <taxon>Bacteria</taxon>
        <taxon>Bacillati</taxon>
        <taxon>Actinomycetota</taxon>
        <taxon>Actinomycetes</taxon>
        <taxon>Pseudonocardiales</taxon>
        <taxon>Pseudonocardiaceae</taxon>
        <taxon>Actinomycetospora</taxon>
    </lineage>
</organism>
<keyword evidence="9" id="KW-1185">Reference proteome</keyword>
<accession>A0ABP9ENX6</accession>
<dbReference type="InterPro" id="IPR050493">
    <property type="entry name" value="FAD-dep_Monooxygenase_BioMet"/>
</dbReference>
<keyword evidence="3" id="KW-0274">FAD</keyword>
<comment type="caution">
    <text evidence="8">The sequence shown here is derived from an EMBL/GenBank/DDBJ whole genome shotgun (WGS) entry which is preliminary data.</text>
</comment>
<dbReference type="Gene3D" id="3.50.50.60">
    <property type="entry name" value="FAD/NAD(P)-binding domain"/>
    <property type="match status" value="1"/>
</dbReference>
<protein>
    <submittedName>
        <fullName evidence="8">FAD-dependent monooxygenase</fullName>
    </submittedName>
</protein>
<sequence>MVAVPLLVLGSRFGGLATALFLAHQGFPVHVLERDRPEDVDRGLAVLTPAALRELAALGLADRLAAQAWEPRRLAHADADSGAVLRVTELGPVVRARFGRPYLLAPHAAVRALLVAACAADEMITVTYGRSAVSVEDLGDAVLVTDDTGVRYRAEAVIGADGPGSPVRPHLGGGHVLSSPYLVHRGSGPAPPDGLLRLWSSPTLHVTQSALPDGYGATGEVSVTVRVDALEDMHRDGVTAVVRRLLARAAPEVREAVGDAVVTGPSRVHRHHAPLERGARHRLTVVGGAAQPMLPHTAQSVATEIVDAATLGRAFDHADGRIVPALEEYASVRGVPRAAVARRAADFATLCHADGLVRRMRDRLWRAAAVDATAAVVGASRPGPSGGGPPGSDGDHRPGLVVSPAREPDTVGPPTGPGPAGPIAG</sequence>
<feature type="region of interest" description="Disordered" evidence="6">
    <location>
        <begin position="378"/>
        <end position="425"/>
    </location>
</feature>
<evidence type="ECO:0000313" key="9">
    <source>
        <dbReference type="Proteomes" id="UP001500457"/>
    </source>
</evidence>
<name>A0ABP9ENX6_9PSEU</name>
<evidence type="ECO:0000256" key="6">
    <source>
        <dbReference type="SAM" id="MobiDB-lite"/>
    </source>
</evidence>
<dbReference type="Pfam" id="PF01494">
    <property type="entry name" value="FAD_binding_3"/>
    <property type="match status" value="1"/>
</dbReference>
<keyword evidence="4" id="KW-0560">Oxidoreductase</keyword>
<feature type="compositionally biased region" description="Pro residues" evidence="6">
    <location>
        <begin position="414"/>
        <end position="425"/>
    </location>
</feature>
<dbReference type="PANTHER" id="PTHR13789:SF318">
    <property type="entry name" value="GERANYLGERANYL DIPHOSPHATE REDUCTASE"/>
    <property type="match status" value="1"/>
</dbReference>
<comment type="cofactor">
    <cofactor evidence="1">
        <name>FAD</name>
        <dbReference type="ChEBI" id="CHEBI:57692"/>
    </cofactor>
</comment>
<evidence type="ECO:0000256" key="3">
    <source>
        <dbReference type="ARBA" id="ARBA00022827"/>
    </source>
</evidence>
<dbReference type="InterPro" id="IPR036188">
    <property type="entry name" value="FAD/NAD-bd_sf"/>
</dbReference>
<evidence type="ECO:0000256" key="4">
    <source>
        <dbReference type="ARBA" id="ARBA00023002"/>
    </source>
</evidence>
<evidence type="ECO:0000256" key="2">
    <source>
        <dbReference type="ARBA" id="ARBA00022630"/>
    </source>
</evidence>
<dbReference type="PRINTS" id="PR00420">
    <property type="entry name" value="RNGMNOXGNASE"/>
</dbReference>
<dbReference type="Proteomes" id="UP001500457">
    <property type="component" value="Unassembled WGS sequence"/>
</dbReference>
<evidence type="ECO:0000313" key="8">
    <source>
        <dbReference type="EMBL" id="GAA4881759.1"/>
    </source>
</evidence>
<evidence type="ECO:0000259" key="7">
    <source>
        <dbReference type="Pfam" id="PF01494"/>
    </source>
</evidence>
<gene>
    <name evidence="8" type="ORF">GCM10023203_36520</name>
</gene>